<dbReference type="PANTHER" id="PTHR30399">
    <property type="entry name" value="UNCHARACTERIZED PROTEIN YGJP"/>
    <property type="match status" value="1"/>
</dbReference>
<dbReference type="AlphaFoldDB" id="A0A9Q9CIT4"/>
<dbReference type="InterPro" id="IPR002725">
    <property type="entry name" value="YgjP-like_metallopeptidase"/>
</dbReference>
<sequence>MKDLEITIIRKPIKNMYLRVRRSGDIEISASPHITQEMIESFVLAKWSWIMAKRQAVLSAPSQTLETDEILYFGSPLKVKRLSHSRVAIKVEEDQLLLSVPRAYSDEKAIVAAKNWMFKQLQQKITDYITYYWPYFEKQGILPVEIKYRQMTSTWGVCRPTRGTITFNKNLIHQPDAFIEYVVVHELSHLLQPNHSHRFYELVEFLLPQWKEFESKKV</sequence>
<evidence type="ECO:0000259" key="1">
    <source>
        <dbReference type="Pfam" id="PF01863"/>
    </source>
</evidence>
<dbReference type="EMBL" id="CP071250">
    <property type="protein sequence ID" value="UUF09694.1"/>
    <property type="molecule type" value="Genomic_DNA"/>
</dbReference>
<accession>A0A9Q9CIT4</accession>
<proteinExistence type="predicted"/>
<feature type="domain" description="YgjP-like metallopeptidase" evidence="1">
    <location>
        <begin position="14"/>
        <end position="214"/>
    </location>
</feature>
<dbReference type="CDD" id="cd07344">
    <property type="entry name" value="M48_yhfN_like"/>
    <property type="match status" value="1"/>
</dbReference>
<reference evidence="2" key="1">
    <citation type="submission" date="2021-03" db="EMBL/GenBank/DDBJ databases">
        <title>Comparative Genomics and Metabolomics in the genus Turicibacter.</title>
        <authorList>
            <person name="Maki J."/>
            <person name="Looft T."/>
        </authorList>
    </citation>
    <scope>NUCLEOTIDE SEQUENCE</scope>
    <source>
        <strain evidence="2">ISU324</strain>
    </source>
</reference>
<dbReference type="Pfam" id="PF01863">
    <property type="entry name" value="YgjP-like"/>
    <property type="match status" value="1"/>
</dbReference>
<dbReference type="InterPro" id="IPR053136">
    <property type="entry name" value="UTP_pyrophosphatase-like"/>
</dbReference>
<dbReference type="PANTHER" id="PTHR30399:SF1">
    <property type="entry name" value="UTP PYROPHOSPHATASE"/>
    <property type="match status" value="1"/>
</dbReference>
<dbReference type="Proteomes" id="UP001058072">
    <property type="component" value="Chromosome"/>
</dbReference>
<name>A0A9Q9CIT4_9FIRM</name>
<protein>
    <submittedName>
        <fullName evidence="2">M48 family metallopeptidase</fullName>
    </submittedName>
</protein>
<dbReference type="Gene3D" id="3.30.2010.10">
    <property type="entry name" value="Metalloproteases ('zincins'), catalytic domain"/>
    <property type="match status" value="1"/>
</dbReference>
<gene>
    <name evidence="2" type="ORF">J0J70_06920</name>
</gene>
<evidence type="ECO:0000313" key="3">
    <source>
        <dbReference type="Proteomes" id="UP001058072"/>
    </source>
</evidence>
<evidence type="ECO:0000313" key="2">
    <source>
        <dbReference type="EMBL" id="UUF09694.1"/>
    </source>
</evidence>
<organism evidence="2 3">
    <name type="scientific">Turicibacter bilis</name>
    <dbReference type="NCBI Taxonomy" id="2735723"/>
    <lineage>
        <taxon>Bacteria</taxon>
        <taxon>Bacillati</taxon>
        <taxon>Bacillota</taxon>
        <taxon>Erysipelotrichia</taxon>
        <taxon>Erysipelotrichales</taxon>
        <taxon>Turicibacteraceae</taxon>
        <taxon>Turicibacter</taxon>
    </lineage>
</organism>